<evidence type="ECO:0000256" key="7">
    <source>
        <dbReference type="ARBA" id="ARBA00022516"/>
    </source>
</evidence>
<evidence type="ECO:0000256" key="10">
    <source>
        <dbReference type="ARBA" id="ARBA00022692"/>
    </source>
</evidence>
<dbReference type="InterPro" id="IPR036318">
    <property type="entry name" value="FAD-bd_PCMH-like_sf"/>
</dbReference>
<dbReference type="GO" id="GO:0005777">
    <property type="term" value="C:peroxisome"/>
    <property type="evidence" value="ECO:0007669"/>
    <property type="project" value="UniProtKB-SubCell"/>
</dbReference>
<dbReference type="GO" id="GO:0008203">
    <property type="term" value="P:cholesterol metabolic process"/>
    <property type="evidence" value="ECO:0007669"/>
    <property type="project" value="UniProtKB-KW"/>
</dbReference>
<dbReference type="SUPFAM" id="SSF56176">
    <property type="entry name" value="FAD-binding/transporter-associated domain-like"/>
    <property type="match status" value="1"/>
</dbReference>
<evidence type="ECO:0000256" key="2">
    <source>
        <dbReference type="ARBA" id="ARBA00004194"/>
    </source>
</evidence>
<dbReference type="AlphaFoldDB" id="A0A1D2NDB4"/>
<dbReference type="GO" id="GO:0000246">
    <property type="term" value="F:Delta24(24-1) sterol reductase activity"/>
    <property type="evidence" value="ECO:0007669"/>
    <property type="project" value="TreeGrafter"/>
</dbReference>
<evidence type="ECO:0000256" key="22">
    <source>
        <dbReference type="ARBA" id="ARBA00023221"/>
    </source>
</evidence>
<evidence type="ECO:0000256" key="27">
    <source>
        <dbReference type="ARBA" id="ARBA00080612"/>
    </source>
</evidence>
<evidence type="ECO:0000256" key="11">
    <source>
        <dbReference type="ARBA" id="ARBA00022729"/>
    </source>
</evidence>
<evidence type="ECO:0000256" key="18">
    <source>
        <dbReference type="ARBA" id="ARBA00023098"/>
    </source>
</evidence>
<evidence type="ECO:0000256" key="3">
    <source>
        <dbReference type="ARBA" id="ARBA00004275"/>
    </source>
</evidence>
<dbReference type="FunFam" id="3.30.465.10:FF:000032">
    <property type="entry name" value="Delta(24)-sterol reductase"/>
    <property type="match status" value="1"/>
</dbReference>
<dbReference type="EC" id="1.3.1.72" evidence="5"/>
<evidence type="ECO:0000256" key="26">
    <source>
        <dbReference type="ARBA" id="ARBA00078485"/>
    </source>
</evidence>
<evidence type="ECO:0000256" key="15">
    <source>
        <dbReference type="ARBA" id="ARBA00022989"/>
    </source>
</evidence>
<keyword evidence="10 28" id="KW-0812">Transmembrane</keyword>
<reference evidence="30 31" key="1">
    <citation type="journal article" date="2016" name="Genome Biol. Evol.">
        <title>Gene Family Evolution Reflects Adaptation to Soil Environmental Stressors in the Genome of the Collembolan Orchesella cincta.</title>
        <authorList>
            <person name="Faddeeva-Vakhrusheva A."/>
            <person name="Derks M.F."/>
            <person name="Anvar S.Y."/>
            <person name="Agamennone V."/>
            <person name="Suring W."/>
            <person name="Smit S."/>
            <person name="van Straalen N.M."/>
            <person name="Roelofs D."/>
        </authorList>
    </citation>
    <scope>NUCLEOTIDE SEQUENCE [LARGE SCALE GENOMIC DNA]</scope>
    <source>
        <tissue evidence="30">Mixed pool</tissue>
    </source>
</reference>
<comment type="catalytic activity">
    <reaction evidence="23">
        <text>lanosterol + NADPH + H(+) = 24,25-dihydrolanosterol + NADP(+)</text>
        <dbReference type="Rhea" id="RHEA:33919"/>
        <dbReference type="ChEBI" id="CHEBI:15378"/>
        <dbReference type="ChEBI" id="CHEBI:16521"/>
        <dbReference type="ChEBI" id="CHEBI:28113"/>
        <dbReference type="ChEBI" id="CHEBI:57783"/>
        <dbReference type="ChEBI" id="CHEBI:58349"/>
    </reaction>
    <physiologicalReaction direction="left-to-right" evidence="23">
        <dbReference type="Rhea" id="RHEA:33920"/>
    </physiologicalReaction>
</comment>
<keyword evidence="21" id="KW-1207">Sterol metabolism</keyword>
<evidence type="ECO:0000256" key="12">
    <source>
        <dbReference type="ARBA" id="ARBA00022824"/>
    </source>
</evidence>
<gene>
    <name evidence="30" type="ORF">Ocin01_03433</name>
</gene>
<dbReference type="EMBL" id="LJIJ01000081">
    <property type="protein sequence ID" value="ODN03240.1"/>
    <property type="molecule type" value="Genomic_DNA"/>
</dbReference>
<comment type="cofactor">
    <cofactor evidence="1">
        <name>FAD</name>
        <dbReference type="ChEBI" id="CHEBI:57692"/>
    </cofactor>
</comment>
<evidence type="ECO:0000256" key="17">
    <source>
        <dbReference type="ARBA" id="ARBA00023034"/>
    </source>
</evidence>
<keyword evidence="18" id="KW-0443">Lipid metabolism</keyword>
<keyword evidence="8" id="KW-0153">Cholesterol metabolism</keyword>
<dbReference type="InterPro" id="IPR016166">
    <property type="entry name" value="FAD-bd_PCMH"/>
</dbReference>
<feature type="domain" description="FAD-binding PCMH-type" evidence="29">
    <location>
        <begin position="36"/>
        <end position="224"/>
    </location>
</feature>
<evidence type="ECO:0000256" key="28">
    <source>
        <dbReference type="SAM" id="Phobius"/>
    </source>
</evidence>
<accession>A0A1D2NDB4</accession>
<dbReference type="GO" id="GO:0050614">
    <property type="term" value="F:Delta24-sterol reductase activity"/>
    <property type="evidence" value="ECO:0007669"/>
    <property type="project" value="UniProtKB-EC"/>
</dbReference>
<evidence type="ECO:0000256" key="23">
    <source>
        <dbReference type="ARBA" id="ARBA00051033"/>
    </source>
</evidence>
<organism evidence="30 31">
    <name type="scientific">Orchesella cincta</name>
    <name type="common">Springtail</name>
    <name type="synonym">Podura cincta</name>
    <dbReference type="NCBI Taxonomy" id="48709"/>
    <lineage>
        <taxon>Eukaryota</taxon>
        <taxon>Metazoa</taxon>
        <taxon>Ecdysozoa</taxon>
        <taxon>Arthropoda</taxon>
        <taxon>Hexapoda</taxon>
        <taxon>Collembola</taxon>
        <taxon>Entomobryomorpha</taxon>
        <taxon>Entomobryoidea</taxon>
        <taxon>Orchesellidae</taxon>
        <taxon>Orchesellinae</taxon>
        <taxon>Orchesella</taxon>
    </lineage>
</organism>
<comment type="caution">
    <text evidence="30">The sequence shown here is derived from an EMBL/GenBank/DDBJ whole genome shotgun (WGS) entry which is preliminary data.</text>
</comment>
<dbReference type="GO" id="GO:0000139">
    <property type="term" value="C:Golgi membrane"/>
    <property type="evidence" value="ECO:0007669"/>
    <property type="project" value="UniProtKB-SubCell"/>
</dbReference>
<feature type="transmembrane region" description="Helical" evidence="28">
    <location>
        <begin position="21"/>
        <end position="40"/>
    </location>
</feature>
<keyword evidence="17" id="KW-0333">Golgi apparatus</keyword>
<evidence type="ECO:0000313" key="31">
    <source>
        <dbReference type="Proteomes" id="UP000094527"/>
    </source>
</evidence>
<evidence type="ECO:0000256" key="8">
    <source>
        <dbReference type="ARBA" id="ARBA00022548"/>
    </source>
</evidence>
<keyword evidence="20" id="KW-0576">Peroxisome</keyword>
<dbReference type="OrthoDB" id="415825at2759"/>
<keyword evidence="19 28" id="KW-0472">Membrane</keyword>
<evidence type="ECO:0000256" key="24">
    <source>
        <dbReference type="ARBA" id="ARBA00052927"/>
    </source>
</evidence>
<evidence type="ECO:0000256" key="1">
    <source>
        <dbReference type="ARBA" id="ARBA00001974"/>
    </source>
</evidence>
<name>A0A1D2NDB4_ORCCI</name>
<dbReference type="InterPro" id="IPR016169">
    <property type="entry name" value="FAD-bd_PCMH_sub2"/>
</dbReference>
<keyword evidence="14" id="KW-0521">NADP</keyword>
<evidence type="ECO:0000256" key="14">
    <source>
        <dbReference type="ARBA" id="ARBA00022857"/>
    </source>
</evidence>
<evidence type="ECO:0000256" key="4">
    <source>
        <dbReference type="ARBA" id="ARBA00004389"/>
    </source>
</evidence>
<evidence type="ECO:0000259" key="29">
    <source>
        <dbReference type="PROSITE" id="PS51387"/>
    </source>
</evidence>
<keyword evidence="15 28" id="KW-1133">Transmembrane helix</keyword>
<dbReference type="OMA" id="LWICPLR"/>
<evidence type="ECO:0000256" key="19">
    <source>
        <dbReference type="ARBA" id="ARBA00023136"/>
    </source>
</evidence>
<dbReference type="InterPro" id="IPR006094">
    <property type="entry name" value="Oxid_FAD_bind_N"/>
</dbReference>
<comment type="catalytic activity">
    <reaction evidence="24">
        <text>5alpha-cholest-8-en-3beta-ol + NADP(+) = zymosterol + NADPH + H(+)</text>
        <dbReference type="Rhea" id="RHEA:36399"/>
        <dbReference type="ChEBI" id="CHEBI:15378"/>
        <dbReference type="ChEBI" id="CHEBI:16608"/>
        <dbReference type="ChEBI" id="CHEBI:18252"/>
        <dbReference type="ChEBI" id="CHEBI:57783"/>
        <dbReference type="ChEBI" id="CHEBI:58349"/>
        <dbReference type="EC" id="1.3.1.72"/>
    </reaction>
    <physiologicalReaction direction="right-to-left" evidence="24">
        <dbReference type="Rhea" id="RHEA:36401"/>
    </physiologicalReaction>
</comment>
<keyword evidence="9" id="KW-0285">Flavoprotein</keyword>
<keyword evidence="13" id="KW-0274">FAD</keyword>
<evidence type="ECO:0000256" key="25">
    <source>
        <dbReference type="ARBA" id="ARBA00056986"/>
    </source>
</evidence>
<comment type="function">
    <text evidence="25">Catalyzes the reduction of the delta-24 double bond of sterol intermediates during cholesterol biosynthesis. In addition to its cholesterol-synthesizing activity, can protect cells from oxidative stress by reducing caspase 3 activity during apoptosis induced by oxidative stress. Also protects against amyloid-beta peptide-induced apoptosis.</text>
</comment>
<evidence type="ECO:0000256" key="13">
    <source>
        <dbReference type="ARBA" id="ARBA00022827"/>
    </source>
</evidence>
<dbReference type="PANTHER" id="PTHR10801:SF2">
    <property type="entry name" value="FAD-BINDING PCMH-TYPE DOMAIN-CONTAINING PROTEIN"/>
    <property type="match status" value="1"/>
</dbReference>
<dbReference type="Gene3D" id="3.30.465.10">
    <property type="match status" value="1"/>
</dbReference>
<keyword evidence="12" id="KW-0256">Endoplasmic reticulum</keyword>
<proteinExistence type="predicted"/>
<evidence type="ECO:0000313" key="30">
    <source>
        <dbReference type="EMBL" id="ODN03240.1"/>
    </source>
</evidence>
<evidence type="ECO:0000256" key="21">
    <source>
        <dbReference type="ARBA" id="ARBA00023166"/>
    </source>
</evidence>
<protein>
    <recommendedName>
        <fullName evidence="6">Delta(24)-sterol reductase</fullName>
        <ecNumber evidence="5">1.3.1.72</ecNumber>
    </recommendedName>
    <alternativeName>
        <fullName evidence="26">24-dehydrocholesterol reductase</fullName>
    </alternativeName>
    <alternativeName>
        <fullName evidence="27">3-beta-hydroxysterol Delta-24-reductase</fullName>
    </alternativeName>
</protein>
<dbReference type="GO" id="GO:0005789">
    <property type="term" value="C:endoplasmic reticulum membrane"/>
    <property type="evidence" value="ECO:0007669"/>
    <property type="project" value="UniProtKB-SubCell"/>
</dbReference>
<keyword evidence="31" id="KW-1185">Reference proteome</keyword>
<dbReference type="Pfam" id="PF01565">
    <property type="entry name" value="FAD_binding_4"/>
    <property type="match status" value="1"/>
</dbReference>
<sequence length="538" mass="62560">MGFTSKIQKPIIRWLEDNRGLVVLFFCLPASFVFDLILRFKVWVQRSLSNVPETHQQRVAEIQKQVARWNKEDSRQRKLLCTSRPNWLSLSLTFFPKDNCHKVPINLYNILELDEKNLTVKVEPMVTVGEITKYLIPKGYTLAVTLEIADATLGGLAMGVGMTTYSHKVGLYQEAIRSYEVILGDGSLVTATRDNDLSDLYYALPWSHGSLGFLTALDLDIVPVKPYVHMRYIPVKGQKKYCDTIRELSGANDKDRELDDFIEATIYSKDEAVVMVGNFADAPPIVHWGKINNLARWFKPWFYCHVKTFLEKGESEEYIPLRQYLLRHNRSIFWVVEDMIPFGNEPWFRYLFGWLLPPKPAFLKFTTTPGIRAMTFTKQVFQDIVLPINKLEEQINISEKLFDTYPVLVYPCRVYDHGDHMGQLRKPRPDQMVPGANYGMFNDLGVYGVPGPVKRKEKYDAVKKMRAMEKFTRDVGGYPFLYADIFMTRQEFEEMFDLNLYEKVRRKYHAEGAFPHLFDKVRPEIDVFEVGKQYIDPL</sequence>
<keyword evidence="7" id="KW-0444">Lipid biosynthesis</keyword>
<evidence type="ECO:0000256" key="5">
    <source>
        <dbReference type="ARBA" id="ARBA00012405"/>
    </source>
</evidence>
<keyword evidence="22" id="KW-0753">Steroid metabolism</keyword>
<dbReference type="InterPro" id="IPR040165">
    <property type="entry name" value="Diminuto-like"/>
</dbReference>
<dbReference type="GO" id="GO:0071949">
    <property type="term" value="F:FAD binding"/>
    <property type="evidence" value="ECO:0007669"/>
    <property type="project" value="InterPro"/>
</dbReference>
<evidence type="ECO:0000256" key="16">
    <source>
        <dbReference type="ARBA" id="ARBA00023002"/>
    </source>
</evidence>
<evidence type="ECO:0000256" key="20">
    <source>
        <dbReference type="ARBA" id="ARBA00023140"/>
    </source>
</evidence>
<comment type="subcellular location">
    <subcellularLocation>
        <location evidence="4">Endoplasmic reticulum membrane</location>
        <topology evidence="4">Single-pass membrane protein</topology>
    </subcellularLocation>
    <subcellularLocation>
        <location evidence="2">Golgi apparatus membrane</location>
        <topology evidence="2">Single-pass membrane protein</topology>
    </subcellularLocation>
    <subcellularLocation>
        <location evidence="3">Peroxisome</location>
    </subcellularLocation>
</comment>
<dbReference type="PANTHER" id="PTHR10801">
    <property type="entry name" value="24-DEHYDROCHOLESTEROL REDUCTASE"/>
    <property type="match status" value="1"/>
</dbReference>
<keyword evidence="16" id="KW-0560">Oxidoreductase</keyword>
<keyword evidence="11" id="KW-0732">Signal</keyword>
<dbReference type="PROSITE" id="PS51387">
    <property type="entry name" value="FAD_PCMH"/>
    <property type="match status" value="1"/>
</dbReference>
<dbReference type="Proteomes" id="UP000094527">
    <property type="component" value="Unassembled WGS sequence"/>
</dbReference>
<evidence type="ECO:0000256" key="9">
    <source>
        <dbReference type="ARBA" id="ARBA00022630"/>
    </source>
</evidence>
<dbReference type="STRING" id="48709.A0A1D2NDB4"/>
<evidence type="ECO:0000256" key="6">
    <source>
        <dbReference type="ARBA" id="ARBA00019086"/>
    </source>
</evidence>